<dbReference type="AlphaFoldDB" id="A0A5B8HAJ5"/>
<accession>A0A5B8HAJ5</accession>
<dbReference type="PANTHER" id="PTHR47186:SF3">
    <property type="entry name" value="OS09G0267800 PROTEIN"/>
    <property type="match status" value="1"/>
</dbReference>
<dbReference type="InterPro" id="IPR032675">
    <property type="entry name" value="LRR_dom_sf"/>
</dbReference>
<evidence type="ECO:0000259" key="2">
    <source>
        <dbReference type="Pfam" id="PF23598"/>
    </source>
</evidence>
<organism evidence="3">
    <name type="scientific">Populus ussuriensis</name>
    <dbReference type="NCBI Taxonomy" id="696360"/>
    <lineage>
        <taxon>Eukaryota</taxon>
        <taxon>Viridiplantae</taxon>
        <taxon>Streptophyta</taxon>
        <taxon>Embryophyta</taxon>
        <taxon>Tracheophyta</taxon>
        <taxon>Spermatophyta</taxon>
        <taxon>Magnoliopsida</taxon>
        <taxon>eudicotyledons</taxon>
        <taxon>Gunneridae</taxon>
        <taxon>Pentapetalae</taxon>
        <taxon>rosids</taxon>
        <taxon>fabids</taxon>
        <taxon>Malpighiales</taxon>
        <taxon>Salicaceae</taxon>
        <taxon>Saliceae</taxon>
        <taxon>Populus</taxon>
    </lineage>
</organism>
<proteinExistence type="evidence at transcript level"/>
<dbReference type="EMBL" id="MK392344">
    <property type="protein sequence ID" value="QDX18336.1"/>
    <property type="molecule type" value="mRNA"/>
</dbReference>
<protein>
    <submittedName>
        <fullName evidence="3">Putative disease resistance protein 1-2</fullName>
    </submittedName>
</protein>
<evidence type="ECO:0000313" key="3">
    <source>
        <dbReference type="EMBL" id="QDX18336.1"/>
    </source>
</evidence>
<keyword evidence="1" id="KW-0677">Repeat</keyword>
<sequence>MIRELPESIRKLKYLEILDLKGSPVSSLPAGITQLTCLCQLRNYRHSFQSSSFFPDTHGMRVPSRIGRLTNLQTLGSVEVNEDYELVRELGKLTQLRRLGILAKRRAGNGSLLYFGQALQKLPSLVVLELCQAYAGEEPCCDPSGFSKLKRLGLHELERLRRIRIAKGSVPGLERLDITACTVLETVPDGIENLKNIGDLVLWYMPSTFIKTIERNRGEDFWRVQHITTITRIYESQGRRVSETLL</sequence>
<name>A0A5B8HAJ5_9ROSI</name>
<dbReference type="Gene3D" id="3.80.10.10">
    <property type="entry name" value="Ribonuclease Inhibitor"/>
    <property type="match status" value="1"/>
</dbReference>
<evidence type="ECO:0000256" key="1">
    <source>
        <dbReference type="ARBA" id="ARBA00022737"/>
    </source>
</evidence>
<dbReference type="Pfam" id="PF23598">
    <property type="entry name" value="LRR_14"/>
    <property type="match status" value="1"/>
</dbReference>
<dbReference type="InterPro" id="IPR055414">
    <property type="entry name" value="LRR_R13L4/SHOC2-like"/>
</dbReference>
<dbReference type="SUPFAM" id="SSF52047">
    <property type="entry name" value="RNI-like"/>
    <property type="match status" value="1"/>
</dbReference>
<feature type="domain" description="Disease resistance R13L4/SHOC-2-like LRR" evidence="2">
    <location>
        <begin position="2"/>
        <end position="104"/>
    </location>
</feature>
<dbReference type="PANTHER" id="PTHR47186">
    <property type="entry name" value="LEUCINE-RICH REPEAT-CONTAINING PROTEIN 57"/>
    <property type="match status" value="1"/>
</dbReference>
<reference evidence="3" key="1">
    <citation type="submission" date="2019-01" db="EMBL/GenBank/DDBJ databases">
        <title>High- and moderate-level overexpression of LbDREB6 gene differentially regulate growth, drought and disease tolerant in Populus ussuriensis Kom.</title>
        <authorList>
            <person name="Yang J."/>
        </authorList>
    </citation>
    <scope>NUCLEOTIDE SEQUENCE</scope>
</reference>